<accession>A0A0C2GCA7</accession>
<proteinExistence type="predicted"/>
<dbReference type="Proteomes" id="UP000054047">
    <property type="component" value="Unassembled WGS sequence"/>
</dbReference>
<evidence type="ECO:0000256" key="1">
    <source>
        <dbReference type="SAM" id="MobiDB-lite"/>
    </source>
</evidence>
<feature type="non-terminal residue" evidence="2">
    <location>
        <position position="1"/>
    </location>
</feature>
<feature type="region of interest" description="Disordered" evidence="1">
    <location>
        <begin position="41"/>
        <end position="69"/>
    </location>
</feature>
<keyword evidence="3" id="KW-1185">Reference proteome</keyword>
<organism evidence="2 3">
    <name type="scientific">Ancylostoma duodenale</name>
    <dbReference type="NCBI Taxonomy" id="51022"/>
    <lineage>
        <taxon>Eukaryota</taxon>
        <taxon>Metazoa</taxon>
        <taxon>Ecdysozoa</taxon>
        <taxon>Nematoda</taxon>
        <taxon>Chromadorea</taxon>
        <taxon>Rhabditida</taxon>
        <taxon>Rhabditina</taxon>
        <taxon>Rhabditomorpha</taxon>
        <taxon>Strongyloidea</taxon>
        <taxon>Ancylostomatidae</taxon>
        <taxon>Ancylostomatinae</taxon>
        <taxon>Ancylostoma</taxon>
    </lineage>
</organism>
<sequence>SLSEVDHSDAEEAEHEVRPPVKLTLKQQFLVCIGWADPKKYEKSDSNQIQAEEGHADGGDYSEEGEEEDDRRIMISMSYSFVDQSQRVVAGQPWHSCSVRPANHNDL</sequence>
<protein>
    <submittedName>
        <fullName evidence="2">Uncharacterized protein</fullName>
    </submittedName>
</protein>
<evidence type="ECO:0000313" key="3">
    <source>
        <dbReference type="Proteomes" id="UP000054047"/>
    </source>
</evidence>
<dbReference type="AlphaFoldDB" id="A0A0C2GCA7"/>
<gene>
    <name evidence="2" type="ORF">ANCDUO_11087</name>
</gene>
<name>A0A0C2GCA7_9BILA</name>
<reference evidence="2 3" key="1">
    <citation type="submission" date="2013-12" db="EMBL/GenBank/DDBJ databases">
        <title>Draft genome of the parsitic nematode Ancylostoma duodenale.</title>
        <authorList>
            <person name="Mitreva M."/>
        </authorList>
    </citation>
    <scope>NUCLEOTIDE SEQUENCE [LARGE SCALE GENOMIC DNA]</scope>
    <source>
        <strain evidence="2 3">Zhejiang</strain>
    </source>
</reference>
<dbReference type="OrthoDB" id="5839695at2759"/>
<dbReference type="EMBL" id="KN732803">
    <property type="protein sequence ID" value="KIH58705.1"/>
    <property type="molecule type" value="Genomic_DNA"/>
</dbReference>
<feature type="compositionally biased region" description="Acidic residues" evidence="1">
    <location>
        <begin position="60"/>
        <end position="69"/>
    </location>
</feature>
<evidence type="ECO:0000313" key="2">
    <source>
        <dbReference type="EMBL" id="KIH58705.1"/>
    </source>
</evidence>